<comment type="caution">
    <text evidence="3">The sequence shown here is derived from an EMBL/GenBank/DDBJ whole genome shotgun (WGS) entry which is preliminary data.</text>
</comment>
<keyword evidence="2" id="KW-1133">Transmembrane helix</keyword>
<organism evidence="3 4">
    <name type="scientific">Trypanosoma cruzi (strain CL Brener)</name>
    <dbReference type="NCBI Taxonomy" id="353153"/>
    <lineage>
        <taxon>Eukaryota</taxon>
        <taxon>Discoba</taxon>
        <taxon>Euglenozoa</taxon>
        <taxon>Kinetoplastea</taxon>
        <taxon>Metakinetoplastina</taxon>
        <taxon>Trypanosomatida</taxon>
        <taxon>Trypanosomatidae</taxon>
        <taxon>Trypanosoma</taxon>
        <taxon>Schizotrypanum</taxon>
    </lineage>
</organism>
<dbReference type="GeneID" id="3547024"/>
<reference evidence="3 4" key="1">
    <citation type="journal article" date="2005" name="Science">
        <title>The genome sequence of Trypanosoma cruzi, etiologic agent of Chagas disease.</title>
        <authorList>
            <person name="El-Sayed N.M."/>
            <person name="Myler P.J."/>
            <person name="Bartholomeu D.C."/>
            <person name="Nilsson D."/>
            <person name="Aggarwal G."/>
            <person name="Tran A.N."/>
            <person name="Ghedin E."/>
            <person name="Worthey E.A."/>
            <person name="Delcher A.L."/>
            <person name="Blandin G."/>
            <person name="Westenberger S.J."/>
            <person name="Caler E."/>
            <person name="Cerqueira G.C."/>
            <person name="Branche C."/>
            <person name="Haas B."/>
            <person name="Anupama A."/>
            <person name="Arner E."/>
            <person name="Aslund L."/>
            <person name="Attipoe P."/>
            <person name="Bontempi E."/>
            <person name="Bringaud F."/>
            <person name="Burton P."/>
            <person name="Cadag E."/>
            <person name="Campbell D.A."/>
            <person name="Carrington M."/>
            <person name="Crabtree J."/>
            <person name="Darban H."/>
            <person name="da Silveira J.F."/>
            <person name="de Jong P."/>
            <person name="Edwards K."/>
            <person name="Englund P.T."/>
            <person name="Fazelina G."/>
            <person name="Feldblyum T."/>
            <person name="Ferella M."/>
            <person name="Frasch A.C."/>
            <person name="Gull K."/>
            <person name="Horn D."/>
            <person name="Hou L."/>
            <person name="Huang Y."/>
            <person name="Kindlund E."/>
            <person name="Klingbeil M."/>
            <person name="Kluge S."/>
            <person name="Koo H."/>
            <person name="Lacerda D."/>
            <person name="Levin M.J."/>
            <person name="Lorenzi H."/>
            <person name="Louie T."/>
            <person name="Machado C.R."/>
            <person name="McCulloch R."/>
            <person name="McKenna A."/>
            <person name="Mizuno Y."/>
            <person name="Mottram J.C."/>
            <person name="Nelson S."/>
            <person name="Ochaya S."/>
            <person name="Osoegawa K."/>
            <person name="Pai G."/>
            <person name="Parsons M."/>
            <person name="Pentony M."/>
            <person name="Pettersson U."/>
            <person name="Pop M."/>
            <person name="Ramirez J.L."/>
            <person name="Rinta J."/>
            <person name="Robertson L."/>
            <person name="Salzberg S.L."/>
            <person name="Sanchez D.O."/>
            <person name="Seyler A."/>
            <person name="Sharma R."/>
            <person name="Shetty J."/>
            <person name="Simpson A.J."/>
            <person name="Sisk E."/>
            <person name="Tammi M.T."/>
            <person name="Tarleton R."/>
            <person name="Teixeira S."/>
            <person name="Van Aken S."/>
            <person name="Vogt C."/>
            <person name="Ward P.N."/>
            <person name="Wickstead B."/>
            <person name="Wortman J."/>
            <person name="White O."/>
            <person name="Fraser C.M."/>
            <person name="Stuart K.D."/>
            <person name="Andersson B."/>
        </authorList>
    </citation>
    <scope>NUCLEOTIDE SEQUENCE [LARGE SCALE GENOMIC DNA]</scope>
    <source>
        <strain evidence="3 4">CL Brener</strain>
    </source>
</reference>
<keyword evidence="2" id="KW-0812">Transmembrane</keyword>
<evidence type="ECO:0000256" key="2">
    <source>
        <dbReference type="SAM" id="Phobius"/>
    </source>
</evidence>
<accession>Q4DLR3</accession>
<dbReference type="OMA" id="THEGMAR"/>
<keyword evidence="2" id="KW-0472">Membrane</keyword>
<evidence type="ECO:0000313" key="3">
    <source>
        <dbReference type="EMBL" id="EAN93466.1"/>
    </source>
</evidence>
<feature type="region of interest" description="Disordered" evidence="1">
    <location>
        <begin position="368"/>
        <end position="418"/>
    </location>
</feature>
<feature type="transmembrane region" description="Helical" evidence="2">
    <location>
        <begin position="6"/>
        <end position="28"/>
    </location>
</feature>
<dbReference type="KEGG" id="tcr:509549.100"/>
<dbReference type="RefSeq" id="XP_815317.1">
    <property type="nucleotide sequence ID" value="XM_810224.1"/>
</dbReference>
<gene>
    <name evidence="3" type="ORF">Tc00.1047053509549.100</name>
</gene>
<dbReference type="EMBL" id="AAHK01000347">
    <property type="protein sequence ID" value="EAN93466.1"/>
    <property type="molecule type" value="Genomic_DNA"/>
</dbReference>
<protein>
    <submittedName>
        <fullName evidence="3">Uncharacterized protein</fullName>
    </submittedName>
</protein>
<dbReference type="PaxDb" id="353153-Q4DLR3"/>
<proteinExistence type="predicted"/>
<sequence length="418" mass="46724">MLFSFFFLFFFFFFSFFFLFFFFFFSFFHHVCSGPQRSSLMQEELPECFRVVSQQRTCGDEAVGTALEDIHRFVFEKSQRNMEALSPSELLSSCDLAVKKVGGQLGKRNPLGTAHLPMGVVIVEMIARLTRILFWGITACSEMSLPRKLKMIEEDGEELEEVLLPRFFLKLSVSPIILRDVLMKAPWDVFSRLYGTESALPGEVRECVPVEVRSVLSSLKVNFGCDFLFHICVPVDLTGSHREAVNTAAEAIASHMATAFDLGGGLSVAVEADCDNKNIGDDTNHHLFRDKSCTRSSLLGRSTSRSESWDFKTGRKPLLSSGERSQFTQFIHSRHCLPAYKLTRRRSGVLPGPGAGIECADYPINGAGHYSPATEESHVSSEEHDGETEVLAPETPVKKRVRAEKGVVPPSPSRPTRE</sequence>
<dbReference type="VEuPathDB" id="TriTrypDB:TcCLB.509549.100"/>
<dbReference type="Proteomes" id="UP000002296">
    <property type="component" value="Unassembled WGS sequence"/>
</dbReference>
<feature type="compositionally biased region" description="Pro residues" evidence="1">
    <location>
        <begin position="409"/>
        <end position="418"/>
    </location>
</feature>
<evidence type="ECO:0000256" key="1">
    <source>
        <dbReference type="SAM" id="MobiDB-lite"/>
    </source>
</evidence>
<name>Q4DLR3_TRYCC</name>
<keyword evidence="4" id="KW-1185">Reference proteome</keyword>
<dbReference type="AlphaFoldDB" id="Q4DLR3"/>
<evidence type="ECO:0000313" key="4">
    <source>
        <dbReference type="Proteomes" id="UP000002296"/>
    </source>
</evidence>
<dbReference type="InParanoid" id="Q4DLR3"/>